<feature type="transmembrane region" description="Helical" evidence="7">
    <location>
        <begin position="134"/>
        <end position="156"/>
    </location>
</feature>
<dbReference type="InterPro" id="IPR045621">
    <property type="entry name" value="BPD_transp_1_N"/>
</dbReference>
<name>A0A0D0VN45_9ACTN</name>
<dbReference type="Proteomes" id="UP000032254">
    <property type="component" value="Unassembled WGS sequence"/>
</dbReference>
<dbReference type="Pfam" id="PF00528">
    <property type="entry name" value="BPD_transp_1"/>
    <property type="match status" value="1"/>
</dbReference>
<evidence type="ECO:0000259" key="8">
    <source>
        <dbReference type="PROSITE" id="PS50928"/>
    </source>
</evidence>
<evidence type="ECO:0000256" key="7">
    <source>
        <dbReference type="RuleBase" id="RU363032"/>
    </source>
</evidence>
<evidence type="ECO:0000256" key="2">
    <source>
        <dbReference type="ARBA" id="ARBA00022448"/>
    </source>
</evidence>
<feature type="transmembrane region" description="Helical" evidence="7">
    <location>
        <begin position="176"/>
        <end position="196"/>
    </location>
</feature>
<keyword evidence="4 7" id="KW-0812">Transmembrane</keyword>
<sequence>MARTVLLKLVRLAAVLFVVSLLCFLSLSLLPGDPAQAILGESASPQAVAALHEQLGLDRPFLERFLGWLGNALQGDLGRSYATNQTVAQIIAERAPVTIELIVLSQLIAIAAAIPAAVAAAARRGSAVDRGMSLWVFTVLSTPNFVVGFVLIWVFAVQLGLYPANGYVPVSAGIGQHLGSLLLPSLTLAAAPFALYQRVLRADLVETYGQEFMQVARAKGISPLRAAMRHAFRPSLLNLTTSVGVTVGVLIGSDVIVETLFSLPGLGAELAHSVSARDYAEVQGLVLVIAAAFVLINAAVDLIYGLIDPRLRARSKAVTR</sequence>
<dbReference type="PATRIC" id="fig|47853.6.peg.5783"/>
<comment type="subcellular location">
    <subcellularLocation>
        <location evidence="1 7">Cell membrane</location>
        <topology evidence="1 7">Multi-pass membrane protein</topology>
    </subcellularLocation>
</comment>
<dbReference type="Gene3D" id="1.10.3720.10">
    <property type="entry name" value="MetI-like"/>
    <property type="match status" value="1"/>
</dbReference>
<dbReference type="AlphaFoldDB" id="A0A0D0VN45"/>
<gene>
    <name evidence="9" type="ORF">TK50_27575</name>
</gene>
<dbReference type="InterPro" id="IPR000515">
    <property type="entry name" value="MetI-like"/>
</dbReference>
<evidence type="ECO:0000256" key="4">
    <source>
        <dbReference type="ARBA" id="ARBA00022692"/>
    </source>
</evidence>
<dbReference type="SUPFAM" id="SSF161098">
    <property type="entry name" value="MetI-like"/>
    <property type="match status" value="1"/>
</dbReference>
<evidence type="ECO:0000256" key="5">
    <source>
        <dbReference type="ARBA" id="ARBA00022989"/>
    </source>
</evidence>
<evidence type="ECO:0000256" key="3">
    <source>
        <dbReference type="ARBA" id="ARBA00022475"/>
    </source>
</evidence>
<keyword evidence="3" id="KW-1003">Cell membrane</keyword>
<dbReference type="PANTHER" id="PTHR43163">
    <property type="entry name" value="DIPEPTIDE TRANSPORT SYSTEM PERMEASE PROTEIN DPPB-RELATED"/>
    <property type="match status" value="1"/>
</dbReference>
<proteinExistence type="inferred from homology"/>
<evidence type="ECO:0000256" key="1">
    <source>
        <dbReference type="ARBA" id="ARBA00004651"/>
    </source>
</evidence>
<keyword evidence="10" id="KW-1185">Reference proteome</keyword>
<feature type="transmembrane region" description="Helical" evidence="7">
    <location>
        <begin position="236"/>
        <end position="257"/>
    </location>
</feature>
<dbReference type="InterPro" id="IPR035906">
    <property type="entry name" value="MetI-like_sf"/>
</dbReference>
<comment type="caution">
    <text evidence="9">The sequence shown here is derived from an EMBL/GenBank/DDBJ whole genome shotgun (WGS) entry which is preliminary data.</text>
</comment>
<dbReference type="Pfam" id="PF19300">
    <property type="entry name" value="BPD_transp_1_N"/>
    <property type="match status" value="1"/>
</dbReference>
<organism evidence="9 10">
    <name type="scientific">Micromonospora haikouensis</name>
    <dbReference type="NCBI Taxonomy" id="686309"/>
    <lineage>
        <taxon>Bacteria</taxon>
        <taxon>Bacillati</taxon>
        <taxon>Actinomycetota</taxon>
        <taxon>Actinomycetes</taxon>
        <taxon>Micromonosporales</taxon>
        <taxon>Micromonosporaceae</taxon>
        <taxon>Micromonospora</taxon>
    </lineage>
</organism>
<keyword evidence="2 7" id="KW-0813">Transport</keyword>
<dbReference type="GO" id="GO:0055085">
    <property type="term" value="P:transmembrane transport"/>
    <property type="evidence" value="ECO:0007669"/>
    <property type="project" value="InterPro"/>
</dbReference>
<dbReference type="EMBL" id="JXSX01000003">
    <property type="protein sequence ID" value="KIR62188.1"/>
    <property type="molecule type" value="Genomic_DNA"/>
</dbReference>
<protein>
    <recommendedName>
        <fullName evidence="8">ABC transmembrane type-1 domain-containing protein</fullName>
    </recommendedName>
</protein>
<keyword evidence="5 7" id="KW-1133">Transmembrane helix</keyword>
<keyword evidence="6 7" id="KW-0472">Membrane</keyword>
<dbReference type="CDD" id="cd06261">
    <property type="entry name" value="TM_PBP2"/>
    <property type="match status" value="1"/>
</dbReference>
<feature type="transmembrane region" description="Helical" evidence="7">
    <location>
        <begin position="285"/>
        <end position="307"/>
    </location>
</feature>
<feature type="transmembrane region" description="Helical" evidence="7">
    <location>
        <begin position="101"/>
        <end position="122"/>
    </location>
</feature>
<dbReference type="PROSITE" id="PS50928">
    <property type="entry name" value="ABC_TM1"/>
    <property type="match status" value="1"/>
</dbReference>
<feature type="domain" description="ABC transmembrane type-1" evidence="8">
    <location>
        <begin position="95"/>
        <end position="304"/>
    </location>
</feature>
<evidence type="ECO:0000313" key="9">
    <source>
        <dbReference type="EMBL" id="KIR62188.1"/>
    </source>
</evidence>
<evidence type="ECO:0000313" key="10">
    <source>
        <dbReference type="Proteomes" id="UP000032254"/>
    </source>
</evidence>
<comment type="similarity">
    <text evidence="7">Belongs to the binding-protein-dependent transport system permease family.</text>
</comment>
<dbReference type="PANTHER" id="PTHR43163:SF6">
    <property type="entry name" value="DIPEPTIDE TRANSPORT SYSTEM PERMEASE PROTEIN DPPB-RELATED"/>
    <property type="match status" value="1"/>
</dbReference>
<evidence type="ECO:0000256" key="6">
    <source>
        <dbReference type="ARBA" id="ARBA00023136"/>
    </source>
</evidence>
<accession>A0A0D0VN45</accession>
<dbReference type="GO" id="GO:0005886">
    <property type="term" value="C:plasma membrane"/>
    <property type="evidence" value="ECO:0007669"/>
    <property type="project" value="UniProtKB-SubCell"/>
</dbReference>
<reference evidence="9 10" key="1">
    <citation type="submission" date="2015-01" db="EMBL/GenBank/DDBJ databases">
        <title>Sequencing and annotation of Micromonospora carbonacea strain JXNU-1 genome.</title>
        <authorList>
            <person name="Long Z."/>
            <person name="Huang Y."/>
            <person name="Jiang Y."/>
        </authorList>
    </citation>
    <scope>NUCLEOTIDE SEQUENCE [LARGE SCALE GENOMIC DNA]</scope>
    <source>
        <strain evidence="9 10">JXNU-1</strain>
    </source>
</reference>